<accession>A0A1H4GQN1</accession>
<dbReference type="RefSeq" id="WP_089766160.1">
    <property type="nucleotide sequence ID" value="NZ_BKAT01000072.1"/>
</dbReference>
<keyword evidence="3" id="KW-1185">Reference proteome</keyword>
<organism evidence="2 3">
    <name type="scientific">Chitinophaga terrae</name>
    <name type="common">ex Kim and Jung 2007</name>
    <dbReference type="NCBI Taxonomy" id="408074"/>
    <lineage>
        <taxon>Bacteria</taxon>
        <taxon>Pseudomonadati</taxon>
        <taxon>Bacteroidota</taxon>
        <taxon>Chitinophagia</taxon>
        <taxon>Chitinophagales</taxon>
        <taxon>Chitinophagaceae</taxon>
        <taxon>Chitinophaga</taxon>
    </lineage>
</organism>
<dbReference type="Pfam" id="PF12680">
    <property type="entry name" value="SnoaL_2"/>
    <property type="match status" value="1"/>
</dbReference>
<dbReference type="GO" id="GO:0016853">
    <property type="term" value="F:isomerase activity"/>
    <property type="evidence" value="ECO:0007669"/>
    <property type="project" value="UniProtKB-KW"/>
</dbReference>
<evidence type="ECO:0000259" key="1">
    <source>
        <dbReference type="Pfam" id="PF12680"/>
    </source>
</evidence>
<dbReference type="AlphaFoldDB" id="A0A1H4GQN1"/>
<name>A0A1H4GQN1_9BACT</name>
<dbReference type="STRING" id="408074.SAMN05660909_05534"/>
<proteinExistence type="predicted"/>
<gene>
    <name evidence="2" type="ORF">SAMN05660909_05534</name>
</gene>
<evidence type="ECO:0000313" key="3">
    <source>
        <dbReference type="Proteomes" id="UP000199656"/>
    </source>
</evidence>
<feature type="domain" description="SnoaL-like" evidence="1">
    <location>
        <begin position="12"/>
        <end position="109"/>
    </location>
</feature>
<protein>
    <submittedName>
        <fullName evidence="2">Ketosteroid isomerase-related protein</fullName>
    </submittedName>
</protein>
<reference evidence="3" key="1">
    <citation type="submission" date="2016-10" db="EMBL/GenBank/DDBJ databases">
        <authorList>
            <person name="Varghese N."/>
            <person name="Submissions S."/>
        </authorList>
    </citation>
    <scope>NUCLEOTIDE SEQUENCE [LARGE SCALE GENOMIC DNA]</scope>
    <source>
        <strain evidence="3">DSM 23920</strain>
    </source>
</reference>
<dbReference type="Gene3D" id="3.10.450.50">
    <property type="match status" value="1"/>
</dbReference>
<dbReference type="InterPro" id="IPR032710">
    <property type="entry name" value="NTF2-like_dom_sf"/>
</dbReference>
<keyword evidence="2" id="KW-0413">Isomerase</keyword>
<dbReference type="InterPro" id="IPR037401">
    <property type="entry name" value="SnoaL-like"/>
</dbReference>
<dbReference type="SUPFAM" id="SSF54427">
    <property type="entry name" value="NTF2-like"/>
    <property type="match status" value="1"/>
</dbReference>
<sequence length="125" mass="14361">MENPFEVKKLLEAYYDGFSKKGNWEHTLSDDFRFTGGDMTNPNPVVGKQAYIEVIRRFSQRFESMRVQQVIVEGDKASVIANYDFVFPNGAKINGNVAEYWTIDHGKLSSLTIFFDTLTFMNNSK</sequence>
<evidence type="ECO:0000313" key="2">
    <source>
        <dbReference type="EMBL" id="SEB10942.1"/>
    </source>
</evidence>
<dbReference type="EMBL" id="FNRL01000047">
    <property type="protein sequence ID" value="SEB10942.1"/>
    <property type="molecule type" value="Genomic_DNA"/>
</dbReference>
<dbReference type="Proteomes" id="UP000199656">
    <property type="component" value="Unassembled WGS sequence"/>
</dbReference>
<dbReference type="OrthoDB" id="1433918at2"/>